<keyword evidence="3" id="KW-1185">Reference proteome</keyword>
<feature type="region of interest" description="Disordered" evidence="1">
    <location>
        <begin position="291"/>
        <end position="327"/>
    </location>
</feature>
<proteinExistence type="predicted"/>
<feature type="compositionally biased region" description="Basic and acidic residues" evidence="1">
    <location>
        <begin position="30"/>
        <end position="85"/>
    </location>
</feature>
<name>A0A9W8NYG4_9AGAR</name>
<dbReference type="Proteomes" id="UP001142393">
    <property type="component" value="Unassembled WGS sequence"/>
</dbReference>
<organism evidence="2 3">
    <name type="scientific">Lentinula detonsa</name>
    <dbReference type="NCBI Taxonomy" id="2804962"/>
    <lineage>
        <taxon>Eukaryota</taxon>
        <taxon>Fungi</taxon>
        <taxon>Dikarya</taxon>
        <taxon>Basidiomycota</taxon>
        <taxon>Agaricomycotina</taxon>
        <taxon>Agaricomycetes</taxon>
        <taxon>Agaricomycetidae</taxon>
        <taxon>Agaricales</taxon>
        <taxon>Marasmiineae</taxon>
        <taxon>Omphalotaceae</taxon>
        <taxon>Lentinula</taxon>
    </lineage>
</organism>
<evidence type="ECO:0000256" key="1">
    <source>
        <dbReference type="SAM" id="MobiDB-lite"/>
    </source>
</evidence>
<sequence length="366" mass="41276">MSSVIKMTSSQLAAQLRQMQAQLAIVQENERLDAERREQKAAEEHLKREAEERRKQEEKQAEEKKQRAQEAKAAKAAKKKLEASEIQRAQALAEARKGKAREVEPSPKRTRDDWSDPLDPPYSNGEEEESEDDDGHVSGPRAPKKKKRKVGKAQPSASTSSARAPCERCVERGLECRPQAISNSVSCFECRRSKIHCSWNSGLGSKYKSAVKVVDSHASMEPVVAAPIEMFEKIVGAIEGLQKSMDGVASEIRSLCTQVGSWQSELRSNRVQEAEAREQWELEREMEELAEEAEDYEEDLDRKRRKEKKEKKKKSKSSCNSSTHPNLKSNFTHRILLQKTGPPPSNCLLLNTRIIAPHHIGQSTRA</sequence>
<protein>
    <recommendedName>
        <fullName evidence="4">Zn(2)-C6 fungal-type domain-containing protein</fullName>
    </recommendedName>
</protein>
<reference evidence="2 3" key="1">
    <citation type="journal article" date="2023" name="Proc. Natl. Acad. Sci. U.S.A.">
        <title>A global phylogenomic analysis of the shiitake genus Lentinula.</title>
        <authorList>
            <person name="Sierra-Patev S."/>
            <person name="Min B."/>
            <person name="Naranjo-Ortiz M."/>
            <person name="Looney B."/>
            <person name="Konkel Z."/>
            <person name="Slot J.C."/>
            <person name="Sakamoto Y."/>
            <person name="Steenwyk J.L."/>
            <person name="Rokas A."/>
            <person name="Carro J."/>
            <person name="Camarero S."/>
            <person name="Ferreira P."/>
            <person name="Molpeceres G."/>
            <person name="Ruiz-Duenas F.J."/>
            <person name="Serrano A."/>
            <person name="Henrissat B."/>
            <person name="Drula E."/>
            <person name="Hughes K.W."/>
            <person name="Mata J.L."/>
            <person name="Ishikawa N.K."/>
            <person name="Vargas-Isla R."/>
            <person name="Ushijima S."/>
            <person name="Smith C.A."/>
            <person name="Donoghue J."/>
            <person name="Ahrendt S."/>
            <person name="Andreopoulos W."/>
            <person name="He G."/>
            <person name="LaButti K."/>
            <person name="Lipzen A."/>
            <person name="Ng V."/>
            <person name="Riley R."/>
            <person name="Sandor L."/>
            <person name="Barry K."/>
            <person name="Martinez A.T."/>
            <person name="Xiao Y."/>
            <person name="Gibbons J.G."/>
            <person name="Terashima K."/>
            <person name="Grigoriev I.V."/>
            <person name="Hibbett D."/>
        </authorList>
    </citation>
    <scope>NUCLEOTIDE SEQUENCE [LARGE SCALE GENOMIC DNA]</scope>
    <source>
        <strain evidence="2 3">TFB7810</strain>
    </source>
</reference>
<accession>A0A9W8NYG4</accession>
<feature type="compositionally biased region" description="Basic residues" evidence="1">
    <location>
        <begin position="303"/>
        <end position="316"/>
    </location>
</feature>
<evidence type="ECO:0000313" key="3">
    <source>
        <dbReference type="Proteomes" id="UP001142393"/>
    </source>
</evidence>
<comment type="caution">
    <text evidence="2">The sequence shown here is derived from an EMBL/GenBank/DDBJ whole genome shotgun (WGS) entry which is preliminary data.</text>
</comment>
<feature type="compositionally biased region" description="Basic and acidic residues" evidence="1">
    <location>
        <begin position="94"/>
        <end position="114"/>
    </location>
</feature>
<dbReference type="AlphaFoldDB" id="A0A9W8NYG4"/>
<feature type="region of interest" description="Disordered" evidence="1">
    <location>
        <begin position="30"/>
        <end position="164"/>
    </location>
</feature>
<dbReference type="EMBL" id="JANVFU010000009">
    <property type="protein sequence ID" value="KAJ3743275.1"/>
    <property type="molecule type" value="Genomic_DNA"/>
</dbReference>
<gene>
    <name evidence="2" type="ORF">DFH05DRAFT_1526803</name>
</gene>
<feature type="compositionally biased region" description="Acidic residues" evidence="1">
    <location>
        <begin position="125"/>
        <end position="134"/>
    </location>
</feature>
<feature type="compositionally biased region" description="Basic residues" evidence="1">
    <location>
        <begin position="142"/>
        <end position="151"/>
    </location>
</feature>
<evidence type="ECO:0000313" key="2">
    <source>
        <dbReference type="EMBL" id="KAJ3743275.1"/>
    </source>
</evidence>
<evidence type="ECO:0008006" key="4">
    <source>
        <dbReference type="Google" id="ProtNLM"/>
    </source>
</evidence>